<sequence>MIQHHVIPTQYGNMLWGYLEAGLPPVLRIESGDTVELGSFPAGGYECLPCDRNRVPPEYLEAIEELEQGAGPHFVTGPVYVEGAMPGDVLQVDILEARPTMDWGYMAIQPPLGALPEDFVEERMVHPDIDAKRGITRLPWGTEIDLDPFFGIMAVAPPPEWGRCGSSKPMAFGGNMDIKELKPGTTLYLPVFAKGAQFFAGDGHGVQGDGEVCLTALEMGIAGRFRLTVRRDISLTNPFAESVTHLISIGLNEDLDEAARQAVREMILHLKRYAQLSPEQAYMLCSVVGDLRISQLVDGNKGVHMMLPKRYL</sequence>
<dbReference type="EMBL" id="JAJVKT010000006">
    <property type="protein sequence ID" value="MCE7508200.1"/>
    <property type="molecule type" value="Genomic_DNA"/>
</dbReference>
<name>A0A9Q3ZCB9_9GAMM</name>
<organism evidence="1 2">
    <name type="scientific">Alloalcanivorax xenomutans</name>
    <dbReference type="NCBI Taxonomy" id="1094342"/>
    <lineage>
        <taxon>Bacteria</taxon>
        <taxon>Pseudomonadati</taxon>
        <taxon>Pseudomonadota</taxon>
        <taxon>Gammaproteobacteria</taxon>
        <taxon>Oceanospirillales</taxon>
        <taxon>Alcanivoracaceae</taxon>
        <taxon>Alloalcanivorax</taxon>
    </lineage>
</organism>
<keyword evidence="2" id="KW-1185">Reference proteome</keyword>
<gene>
    <name evidence="1" type="ORF">LZG35_06085</name>
</gene>
<dbReference type="Gene3D" id="2.60.120.580">
    <property type="entry name" value="Acetamidase/Formamidase-like domains"/>
    <property type="match status" value="2"/>
</dbReference>
<dbReference type="Proteomes" id="UP001107961">
    <property type="component" value="Unassembled WGS sequence"/>
</dbReference>
<reference evidence="1" key="1">
    <citation type="submission" date="2022-01" db="EMBL/GenBank/DDBJ databases">
        <authorList>
            <person name="Karlyshev A.V."/>
            <person name="Jaspars M."/>
        </authorList>
    </citation>
    <scope>NUCLEOTIDE SEQUENCE</scope>
    <source>
        <strain evidence="1">AGSA3-2</strain>
    </source>
</reference>
<dbReference type="SUPFAM" id="SSF141130">
    <property type="entry name" value="Acetamidase/Formamidase-like"/>
    <property type="match status" value="1"/>
</dbReference>
<proteinExistence type="predicted"/>
<dbReference type="AlphaFoldDB" id="A0A9Q3ZCB9"/>
<dbReference type="RefSeq" id="WP_080531578.1">
    <property type="nucleotide sequence ID" value="NZ_CP012331.1"/>
</dbReference>
<evidence type="ECO:0000313" key="2">
    <source>
        <dbReference type="Proteomes" id="UP001107961"/>
    </source>
</evidence>
<comment type="caution">
    <text evidence="1">The sequence shown here is derived from an EMBL/GenBank/DDBJ whole genome shotgun (WGS) entry which is preliminary data.</text>
</comment>
<dbReference type="Gene3D" id="3.10.28.20">
    <property type="entry name" value="Acetamidase/Formamidase-like domains"/>
    <property type="match status" value="1"/>
</dbReference>
<dbReference type="PANTHER" id="PTHR31891:SF1">
    <property type="entry name" value="FORMAMIDASE C869.04-RELATED"/>
    <property type="match status" value="1"/>
</dbReference>
<dbReference type="InterPro" id="IPR004304">
    <property type="entry name" value="FmdA_AmdA"/>
</dbReference>
<dbReference type="Pfam" id="PF03069">
    <property type="entry name" value="FmdA_AmdA"/>
    <property type="match status" value="2"/>
</dbReference>
<accession>A0A9Q3ZCB9</accession>
<evidence type="ECO:0000313" key="1">
    <source>
        <dbReference type="EMBL" id="MCE7508200.1"/>
    </source>
</evidence>
<dbReference type="KEGG" id="axe:P40_18845"/>
<protein>
    <submittedName>
        <fullName evidence="1">Acetamidase/formamidase family protein</fullName>
    </submittedName>
</protein>
<dbReference type="PANTHER" id="PTHR31891">
    <property type="entry name" value="FORMAMIDASE C869.04-RELATED"/>
    <property type="match status" value="1"/>
</dbReference>
<dbReference type="GO" id="GO:0016811">
    <property type="term" value="F:hydrolase activity, acting on carbon-nitrogen (but not peptide) bonds, in linear amides"/>
    <property type="evidence" value="ECO:0007669"/>
    <property type="project" value="InterPro"/>
</dbReference>